<dbReference type="PANTHER" id="PTHR12631:SF10">
    <property type="entry name" value="BETA-XYLOSIDASE-LIKE PROTEIN-RELATED"/>
    <property type="match status" value="1"/>
</dbReference>
<protein>
    <recommendedName>
        <fullName evidence="5">Glycosyl hydrolases family 39 N-terminal catalytic domain-containing protein</fullName>
    </recommendedName>
</protein>
<evidence type="ECO:0000256" key="4">
    <source>
        <dbReference type="SAM" id="SignalP"/>
    </source>
</evidence>
<dbReference type="SUPFAM" id="SSF51445">
    <property type="entry name" value="(Trans)glycosidases"/>
    <property type="match status" value="1"/>
</dbReference>
<sequence length="477" mass="53747">MKKKTILKYLLAVLACTGFAAAARAALQDVVSGEDRQTTIRVYPRESAGKIKPVNGGNLAPPLEDEEMPGCNLREAFAGMHIPITRLHDAPLENPGMRLVDLPLIFANPEADAEDPDNYYFAQTDDYIANCIACGTEVYYRLGTSIEHSVNKYFVHPPEDVRKWVDVASNVIRHYTEGKWNGFRYDIRYWEIWNEPDLGPKMWTGTLQQFNDFYAQAATELKKRFPHLKFGGPGHCAFGEQAVRDFAGNCARHKAPLDFYSFHYYSPTDTELLQMAVDARRYLDECGYPETEIHLNEWHYNPYGGALWNMGPAEQNEAIRFMRGLESAAFLNTVMIGWQDTPLDKGFYYTVTTTRWGVFENRTPVKTYYGMKAFGELTAYPERVRTETDGMPAGSRVLAGTDSLGNLAILAACWKSGPREFTLDIDGIGKFARTEVFLLDETHDLSRVFETGRTAGPLKIGTVSDSGVILIRLSKND</sequence>
<evidence type="ECO:0000256" key="1">
    <source>
        <dbReference type="ARBA" id="ARBA00008875"/>
    </source>
</evidence>
<dbReference type="InterPro" id="IPR017853">
    <property type="entry name" value="GH"/>
</dbReference>
<gene>
    <name evidence="6" type="ORF">H8S08_08020</name>
</gene>
<name>A0ABR7CNP9_9BACT</name>
<keyword evidence="2" id="KW-0378">Hydrolase</keyword>
<dbReference type="Pfam" id="PF01229">
    <property type="entry name" value="Glyco_hydro_39"/>
    <property type="match status" value="1"/>
</dbReference>
<dbReference type="PANTHER" id="PTHR12631">
    <property type="entry name" value="ALPHA-L-IDURONIDASE"/>
    <property type="match status" value="1"/>
</dbReference>
<dbReference type="InterPro" id="IPR051923">
    <property type="entry name" value="Glycosyl_Hydrolase_39"/>
</dbReference>
<keyword evidence="4" id="KW-0732">Signal</keyword>
<feature type="signal peptide" evidence="4">
    <location>
        <begin position="1"/>
        <end position="25"/>
    </location>
</feature>
<dbReference type="Proteomes" id="UP000636891">
    <property type="component" value="Unassembled WGS sequence"/>
</dbReference>
<reference evidence="6 7" key="1">
    <citation type="submission" date="2020-08" db="EMBL/GenBank/DDBJ databases">
        <title>Genome public.</title>
        <authorList>
            <person name="Liu C."/>
            <person name="Sun Q."/>
        </authorList>
    </citation>
    <scope>NUCLEOTIDE SEQUENCE [LARGE SCALE GENOMIC DNA]</scope>
    <source>
        <strain evidence="6 7">New-7</strain>
    </source>
</reference>
<dbReference type="InterPro" id="IPR049166">
    <property type="entry name" value="GH39_cat"/>
</dbReference>
<dbReference type="RefSeq" id="WP_182424088.1">
    <property type="nucleotide sequence ID" value="NZ_JACOOK010000003.1"/>
</dbReference>
<accession>A0ABR7CNP9</accession>
<proteinExistence type="inferred from homology"/>
<organism evidence="6 7">
    <name type="scientific">Alistipes hominis</name>
    <dbReference type="NCBI Taxonomy" id="2763015"/>
    <lineage>
        <taxon>Bacteria</taxon>
        <taxon>Pseudomonadati</taxon>
        <taxon>Bacteroidota</taxon>
        <taxon>Bacteroidia</taxon>
        <taxon>Bacteroidales</taxon>
        <taxon>Rikenellaceae</taxon>
        <taxon>Alistipes</taxon>
    </lineage>
</organism>
<evidence type="ECO:0000256" key="2">
    <source>
        <dbReference type="ARBA" id="ARBA00022801"/>
    </source>
</evidence>
<comment type="similarity">
    <text evidence="1">Belongs to the glycosyl hydrolase 39 family.</text>
</comment>
<comment type="caution">
    <text evidence="6">The sequence shown here is derived from an EMBL/GenBank/DDBJ whole genome shotgun (WGS) entry which is preliminary data.</text>
</comment>
<dbReference type="EMBL" id="JACOOK010000003">
    <property type="protein sequence ID" value="MBC5616960.1"/>
    <property type="molecule type" value="Genomic_DNA"/>
</dbReference>
<feature type="domain" description="Glycosyl hydrolases family 39 N-terminal catalytic" evidence="5">
    <location>
        <begin position="149"/>
        <end position="271"/>
    </location>
</feature>
<evidence type="ECO:0000259" key="5">
    <source>
        <dbReference type="Pfam" id="PF01229"/>
    </source>
</evidence>
<evidence type="ECO:0000256" key="3">
    <source>
        <dbReference type="ARBA" id="ARBA00023295"/>
    </source>
</evidence>
<feature type="chain" id="PRO_5045950524" description="Glycosyl hydrolases family 39 N-terminal catalytic domain-containing protein" evidence="4">
    <location>
        <begin position="26"/>
        <end position="477"/>
    </location>
</feature>
<keyword evidence="3" id="KW-0326">Glycosidase</keyword>
<dbReference type="Gene3D" id="3.20.20.80">
    <property type="entry name" value="Glycosidases"/>
    <property type="match status" value="1"/>
</dbReference>
<keyword evidence="7" id="KW-1185">Reference proteome</keyword>
<evidence type="ECO:0000313" key="7">
    <source>
        <dbReference type="Proteomes" id="UP000636891"/>
    </source>
</evidence>
<evidence type="ECO:0000313" key="6">
    <source>
        <dbReference type="EMBL" id="MBC5616960.1"/>
    </source>
</evidence>